<sequence>MPKIKAKGENIARKSEQRLLAETKVATENQVKEKILQHNDLPHLLLKSEQRLNLAETKEKILQNDSTPKIKAKGENIARKSEQRLLAETKVATENQCRVEEVQGPTQARAHKGRFISGDLFDLSKDNIQIKESKVQGILLSGATENYYEILAKRGYCCLEQQRICLGLQFVLQRWQLYAGSVSKLRMLMICRMAKPEEVLIIEDENGDMEERVDRISVLKCSNLILQTVDEQ</sequence>
<protein>
    <submittedName>
        <fullName evidence="1">Uncharacterized protein</fullName>
    </submittedName>
</protein>
<accession>A0A6A1W286</accession>
<reference evidence="1 2" key="1">
    <citation type="journal article" date="2019" name="Plant Biotechnol. J.">
        <title>The red bayberry genome and genetic basis of sex determination.</title>
        <authorList>
            <person name="Jia H.M."/>
            <person name="Jia H.J."/>
            <person name="Cai Q.L."/>
            <person name="Wang Y."/>
            <person name="Zhao H.B."/>
            <person name="Yang W.F."/>
            <person name="Wang G.Y."/>
            <person name="Li Y.H."/>
            <person name="Zhan D.L."/>
            <person name="Shen Y.T."/>
            <person name="Niu Q.F."/>
            <person name="Chang L."/>
            <person name="Qiu J."/>
            <person name="Zhao L."/>
            <person name="Xie H.B."/>
            <person name="Fu W.Y."/>
            <person name="Jin J."/>
            <person name="Li X.W."/>
            <person name="Jiao Y."/>
            <person name="Zhou C.C."/>
            <person name="Tu T."/>
            <person name="Chai C.Y."/>
            <person name="Gao J.L."/>
            <person name="Fan L.J."/>
            <person name="van de Weg E."/>
            <person name="Wang J.Y."/>
            <person name="Gao Z.S."/>
        </authorList>
    </citation>
    <scope>NUCLEOTIDE SEQUENCE [LARGE SCALE GENOMIC DNA]</scope>
    <source>
        <tissue evidence="1">Leaves</tissue>
    </source>
</reference>
<keyword evidence="2" id="KW-1185">Reference proteome</keyword>
<dbReference type="Proteomes" id="UP000516437">
    <property type="component" value="Chromosome 3"/>
</dbReference>
<dbReference type="Pfam" id="PF18784">
    <property type="entry name" value="CRM1_repeat_2"/>
    <property type="match status" value="1"/>
</dbReference>
<dbReference type="InterPro" id="IPR011989">
    <property type="entry name" value="ARM-like"/>
</dbReference>
<gene>
    <name evidence="1" type="ORF">CJ030_MR3G001206</name>
</gene>
<dbReference type="EMBL" id="RXIC02000021">
    <property type="protein sequence ID" value="KAB1219311.1"/>
    <property type="molecule type" value="Genomic_DNA"/>
</dbReference>
<evidence type="ECO:0000313" key="2">
    <source>
        <dbReference type="Proteomes" id="UP000516437"/>
    </source>
</evidence>
<comment type="caution">
    <text evidence="1">The sequence shown here is derived from an EMBL/GenBank/DDBJ whole genome shotgun (WGS) entry which is preliminary data.</text>
</comment>
<evidence type="ECO:0000313" key="1">
    <source>
        <dbReference type="EMBL" id="KAB1219311.1"/>
    </source>
</evidence>
<organism evidence="1 2">
    <name type="scientific">Morella rubra</name>
    <name type="common">Chinese bayberry</name>
    <dbReference type="NCBI Taxonomy" id="262757"/>
    <lineage>
        <taxon>Eukaryota</taxon>
        <taxon>Viridiplantae</taxon>
        <taxon>Streptophyta</taxon>
        <taxon>Embryophyta</taxon>
        <taxon>Tracheophyta</taxon>
        <taxon>Spermatophyta</taxon>
        <taxon>Magnoliopsida</taxon>
        <taxon>eudicotyledons</taxon>
        <taxon>Gunneridae</taxon>
        <taxon>Pentapetalae</taxon>
        <taxon>rosids</taxon>
        <taxon>fabids</taxon>
        <taxon>Fagales</taxon>
        <taxon>Myricaceae</taxon>
        <taxon>Morella</taxon>
    </lineage>
</organism>
<dbReference type="Gene3D" id="1.25.10.10">
    <property type="entry name" value="Leucine-rich Repeat Variant"/>
    <property type="match status" value="1"/>
</dbReference>
<dbReference type="AlphaFoldDB" id="A0A6A1W286"/>
<dbReference type="OrthoDB" id="1725789at2759"/>
<dbReference type="InterPro" id="IPR041235">
    <property type="entry name" value="Exp1_repeat_2"/>
</dbReference>
<proteinExistence type="predicted"/>
<name>A0A6A1W286_9ROSI</name>